<sequence>MEGGAVGEGVLANLLGGMPLGASPFGPPAEHANTEYGLSPPYGAWYNAVSCVEVEVAVDMVALVWRRWIWWHLWWRLLYSFGLASWGAPSDITSYELEILGTSIRLYA</sequence>
<proteinExistence type="predicted"/>
<name>A0A1D6LTD8_MAIZE</name>
<dbReference type="AlphaFoldDB" id="A0A1D6LTD8"/>
<gene>
    <name evidence="1" type="ORF">ZEAMMB73_Zm00001d037026</name>
</gene>
<protein>
    <submittedName>
        <fullName evidence="1">Uncharacterized protein</fullName>
    </submittedName>
</protein>
<organism evidence="1">
    <name type="scientific">Zea mays</name>
    <name type="common">Maize</name>
    <dbReference type="NCBI Taxonomy" id="4577"/>
    <lineage>
        <taxon>Eukaryota</taxon>
        <taxon>Viridiplantae</taxon>
        <taxon>Streptophyta</taxon>
        <taxon>Embryophyta</taxon>
        <taxon>Tracheophyta</taxon>
        <taxon>Spermatophyta</taxon>
        <taxon>Magnoliopsida</taxon>
        <taxon>Liliopsida</taxon>
        <taxon>Poales</taxon>
        <taxon>Poaceae</taxon>
        <taxon>PACMAD clade</taxon>
        <taxon>Panicoideae</taxon>
        <taxon>Andropogonodae</taxon>
        <taxon>Andropogoneae</taxon>
        <taxon>Tripsacinae</taxon>
        <taxon>Zea</taxon>
    </lineage>
</organism>
<reference evidence="1" key="1">
    <citation type="submission" date="2015-12" db="EMBL/GenBank/DDBJ databases">
        <title>Update maize B73 reference genome by single molecule sequencing technologies.</title>
        <authorList>
            <consortium name="Maize Genome Sequencing Project"/>
            <person name="Ware D."/>
        </authorList>
    </citation>
    <scope>NUCLEOTIDE SEQUENCE</scope>
    <source>
        <tissue evidence="1">Seedling</tissue>
    </source>
</reference>
<evidence type="ECO:0000313" key="1">
    <source>
        <dbReference type="EMBL" id="AQK82679.1"/>
    </source>
</evidence>
<dbReference type="EMBL" id="CM000782">
    <property type="protein sequence ID" value="AQK82679.1"/>
    <property type="molecule type" value="Genomic_DNA"/>
</dbReference>
<accession>A0A1D6LTD8</accession>